<evidence type="ECO:0000256" key="3">
    <source>
        <dbReference type="PROSITE-ProRule" id="PRU00176"/>
    </source>
</evidence>
<dbReference type="InterPro" id="IPR012677">
    <property type="entry name" value="Nucleotide-bd_a/b_plait_sf"/>
</dbReference>
<dbReference type="InterPro" id="IPR035979">
    <property type="entry name" value="RBD_domain_sf"/>
</dbReference>
<dbReference type="AlphaFoldDB" id="A0A6I9S2X4"/>
<dbReference type="OrthoDB" id="1875751at2759"/>
<dbReference type="InterPro" id="IPR000504">
    <property type="entry name" value="RRM_dom"/>
</dbReference>
<keyword evidence="2 3" id="KW-0694">RNA-binding</keyword>
<protein>
    <submittedName>
        <fullName evidence="6">RNA-binding protein 1-like</fullName>
    </submittedName>
</protein>
<accession>A0A6I9S2X4</accession>
<keyword evidence="5" id="KW-1185">Reference proteome</keyword>
<evidence type="ECO:0000313" key="5">
    <source>
        <dbReference type="Proteomes" id="UP000504607"/>
    </source>
</evidence>
<dbReference type="InParanoid" id="A0A6I9S2X4"/>
<feature type="domain" description="RRM" evidence="4">
    <location>
        <begin position="25"/>
        <end position="103"/>
    </location>
</feature>
<evidence type="ECO:0000256" key="2">
    <source>
        <dbReference type="ARBA" id="ARBA00022884"/>
    </source>
</evidence>
<keyword evidence="1" id="KW-0677">Repeat</keyword>
<gene>
    <name evidence="6" type="primary">LOC105055953</name>
</gene>
<dbReference type="GO" id="GO:0006417">
    <property type="term" value="P:regulation of translation"/>
    <property type="evidence" value="ECO:0007669"/>
    <property type="project" value="TreeGrafter"/>
</dbReference>
<dbReference type="GO" id="GO:0003729">
    <property type="term" value="F:mRNA binding"/>
    <property type="evidence" value="ECO:0007669"/>
    <property type="project" value="TreeGrafter"/>
</dbReference>
<evidence type="ECO:0000259" key="4">
    <source>
        <dbReference type="PROSITE" id="PS50102"/>
    </source>
</evidence>
<name>A0A6I9S2X4_ELAGV</name>
<proteinExistence type="predicted"/>
<reference evidence="6" key="1">
    <citation type="submission" date="2025-08" db="UniProtKB">
        <authorList>
            <consortium name="RefSeq"/>
        </authorList>
    </citation>
    <scope>IDENTIFICATION</scope>
</reference>
<dbReference type="SUPFAM" id="SSF54928">
    <property type="entry name" value="RNA-binding domain, RBD"/>
    <property type="match status" value="2"/>
</dbReference>
<organism evidence="5 6">
    <name type="scientific">Elaeis guineensis var. tenera</name>
    <name type="common">Oil palm</name>
    <dbReference type="NCBI Taxonomy" id="51953"/>
    <lineage>
        <taxon>Eukaryota</taxon>
        <taxon>Viridiplantae</taxon>
        <taxon>Streptophyta</taxon>
        <taxon>Embryophyta</taxon>
        <taxon>Tracheophyta</taxon>
        <taxon>Spermatophyta</taxon>
        <taxon>Magnoliopsida</taxon>
        <taxon>Liliopsida</taxon>
        <taxon>Arecaceae</taxon>
        <taxon>Arecoideae</taxon>
        <taxon>Cocoseae</taxon>
        <taxon>Elaeidinae</taxon>
        <taxon>Elaeis</taxon>
    </lineage>
</organism>
<dbReference type="PANTHER" id="PTHR48032">
    <property type="entry name" value="RNA-BINDING PROTEIN MUSASHI HOMOLOG RBP6"/>
    <property type="match status" value="1"/>
</dbReference>
<dbReference type="RefSeq" id="XP_010936297.2">
    <property type="nucleotide sequence ID" value="XM_010937995.2"/>
</dbReference>
<evidence type="ECO:0000313" key="6">
    <source>
        <dbReference type="RefSeq" id="XP_010936297.2"/>
    </source>
</evidence>
<sequence length="286" mass="32101">MMEPSTSYSSPSAAVAASSSSGDEADLFVGGISRETTRYWLVQYFSKYGKVAWAKVIENKITGGNRGFAFIKFVDLDAAERALADTKEHIILGKKVEVKKAMPKYVGYQNHQPSHAKLLNNIANSYGGISFNPKKIFVGGLPHNLMEDEFSNFFKQFGTITNAVMMHDKFGRLRGFGFVEFDSVEVVEKILQNRFYKLKDKEMEIKRAVPKNANTYNNKKINSCFSEYAMIGCGGGYGFGYDQASSYPMYGPGYACFQDYVSPFFLGYTSQYWSFVGGYPIGCFWI</sequence>
<dbReference type="Gene3D" id="3.30.70.330">
    <property type="match status" value="2"/>
</dbReference>
<dbReference type="Pfam" id="PF00076">
    <property type="entry name" value="RRM_1"/>
    <property type="match status" value="2"/>
</dbReference>
<feature type="domain" description="RRM" evidence="4">
    <location>
        <begin position="134"/>
        <end position="210"/>
    </location>
</feature>
<dbReference type="PROSITE" id="PS50102">
    <property type="entry name" value="RRM"/>
    <property type="match status" value="2"/>
</dbReference>
<dbReference type="SMART" id="SM00360">
    <property type="entry name" value="RRM"/>
    <property type="match status" value="2"/>
</dbReference>
<dbReference type="Proteomes" id="UP000504607">
    <property type="component" value="Chromosome 13"/>
</dbReference>
<dbReference type="PANTHER" id="PTHR48032:SF12">
    <property type="entry name" value="RRM DOMAIN-CONTAINING PROTEIN"/>
    <property type="match status" value="1"/>
</dbReference>
<evidence type="ECO:0000256" key="1">
    <source>
        <dbReference type="ARBA" id="ARBA00022737"/>
    </source>
</evidence>